<dbReference type="PANTHER" id="PTHR46825">
    <property type="entry name" value="D-ALANYL-D-ALANINE-CARBOXYPEPTIDASE/ENDOPEPTIDASE AMPH"/>
    <property type="match status" value="1"/>
</dbReference>
<comment type="caution">
    <text evidence="2">The sequence shown here is derived from an EMBL/GenBank/DDBJ whole genome shotgun (WGS) entry which is preliminary data.</text>
</comment>
<sequence>MKLHEDGLIDLSDKIFGPDGLLDNPDFQEYRDKKAENITVEHLLRHKGGFGTRGGDPMFSLSLISNRLGFGRALTQDELVSYVLSQRLRFAPGTATSYSNFGYLLLSMVVERVTGIGYEQYVKSNILYPNGIYDMHLACNLFEERYPNEVKYYEPSNEEPIPSYDGSGILKPRCYGGNDIRLLSGAGAWVASPVELLKFVSMIDGRENVKDILSAQSISHMTSSSASTLPIGWAKCTSSGSWTRTGTLSGTSALIKYNANGYSWVFITNTSSWKGSRFPRNIEQFFRGAMQKVSEWPQRDLFEVRTQLSGLS</sequence>
<evidence type="ECO:0000313" key="2">
    <source>
        <dbReference type="EMBL" id="MPM55912.1"/>
    </source>
</evidence>
<proteinExistence type="predicted"/>
<dbReference type="PANTHER" id="PTHR46825:SF9">
    <property type="entry name" value="BETA-LACTAMASE-RELATED DOMAIN-CONTAINING PROTEIN"/>
    <property type="match status" value="1"/>
</dbReference>
<reference evidence="2" key="1">
    <citation type="submission" date="2019-08" db="EMBL/GenBank/DDBJ databases">
        <authorList>
            <person name="Kucharzyk K."/>
            <person name="Murdoch R.W."/>
            <person name="Higgins S."/>
            <person name="Loffler F."/>
        </authorList>
    </citation>
    <scope>NUCLEOTIDE SEQUENCE</scope>
</reference>
<dbReference type="EMBL" id="VSSQ01015497">
    <property type="protein sequence ID" value="MPM55912.1"/>
    <property type="molecule type" value="Genomic_DNA"/>
</dbReference>
<evidence type="ECO:0000259" key="1">
    <source>
        <dbReference type="Pfam" id="PF00144"/>
    </source>
</evidence>
<dbReference type="Pfam" id="PF00144">
    <property type="entry name" value="Beta-lactamase"/>
    <property type="match status" value="1"/>
</dbReference>
<feature type="domain" description="Beta-lactamase-related" evidence="1">
    <location>
        <begin position="1"/>
        <end position="281"/>
    </location>
</feature>
<dbReference type="Gene3D" id="3.40.710.10">
    <property type="entry name" value="DD-peptidase/beta-lactamase superfamily"/>
    <property type="match status" value="1"/>
</dbReference>
<name>A0A645ARL1_9ZZZZ</name>
<dbReference type="SUPFAM" id="SSF56601">
    <property type="entry name" value="beta-lactamase/transpeptidase-like"/>
    <property type="match status" value="1"/>
</dbReference>
<protein>
    <recommendedName>
        <fullName evidence="1">Beta-lactamase-related domain-containing protein</fullName>
    </recommendedName>
</protein>
<organism evidence="2">
    <name type="scientific">bioreactor metagenome</name>
    <dbReference type="NCBI Taxonomy" id="1076179"/>
    <lineage>
        <taxon>unclassified sequences</taxon>
        <taxon>metagenomes</taxon>
        <taxon>ecological metagenomes</taxon>
    </lineage>
</organism>
<dbReference type="InterPro" id="IPR012338">
    <property type="entry name" value="Beta-lactam/transpept-like"/>
</dbReference>
<dbReference type="InterPro" id="IPR001466">
    <property type="entry name" value="Beta-lactam-related"/>
</dbReference>
<dbReference type="InterPro" id="IPR050491">
    <property type="entry name" value="AmpC-like"/>
</dbReference>
<dbReference type="AlphaFoldDB" id="A0A645ARL1"/>
<accession>A0A645ARL1</accession>
<gene>
    <name evidence="2" type="ORF">SDC9_102710</name>
</gene>